<evidence type="ECO:0000256" key="1">
    <source>
        <dbReference type="ARBA" id="ARBA00022793"/>
    </source>
</evidence>
<evidence type="ECO:0000256" key="4">
    <source>
        <dbReference type="ARBA" id="ARBA00023317"/>
    </source>
</evidence>
<dbReference type="GO" id="GO:0008654">
    <property type="term" value="P:phospholipid biosynthetic process"/>
    <property type="evidence" value="ECO:0007669"/>
    <property type="project" value="InterPro"/>
</dbReference>
<protein>
    <submittedName>
        <fullName evidence="5">Phosphatidylserine decarboxylase</fullName>
    </submittedName>
</protein>
<dbReference type="RefSeq" id="WP_117485088.1">
    <property type="nucleotide sequence ID" value="NZ_QVIG01000001.1"/>
</dbReference>
<proteinExistence type="predicted"/>
<gene>
    <name evidence="5" type="ORF">DR950_01150</name>
</gene>
<evidence type="ECO:0000256" key="2">
    <source>
        <dbReference type="ARBA" id="ARBA00023145"/>
    </source>
</evidence>
<keyword evidence="6" id="KW-1185">Reference proteome</keyword>
<dbReference type="GO" id="GO:0004609">
    <property type="term" value="F:phosphatidylserine decarboxylase activity"/>
    <property type="evidence" value="ECO:0007669"/>
    <property type="project" value="InterPro"/>
</dbReference>
<dbReference type="Proteomes" id="UP000263377">
    <property type="component" value="Unassembled WGS sequence"/>
</dbReference>
<keyword evidence="2" id="KW-0865">Zymogen</keyword>
<dbReference type="EMBL" id="QVIG01000001">
    <property type="protein sequence ID" value="RGD56584.1"/>
    <property type="molecule type" value="Genomic_DNA"/>
</dbReference>
<name>A0A372ZLZ1_9ACTN</name>
<reference evidence="5 6" key="1">
    <citation type="submission" date="2018-08" db="EMBL/GenBank/DDBJ databases">
        <title>Diversity &amp; Physiological Properties of Lignin-Decomposing Actinobacteria from Soil.</title>
        <authorList>
            <person name="Roh S.G."/>
            <person name="Kim S.B."/>
        </authorList>
    </citation>
    <scope>NUCLEOTIDE SEQUENCE [LARGE SCALE GENOMIC DNA]</scope>
    <source>
        <strain evidence="5 6">MMS17-GH009</strain>
    </source>
</reference>
<dbReference type="Pfam" id="PF02666">
    <property type="entry name" value="PS_Dcarbxylase"/>
    <property type="match status" value="1"/>
</dbReference>
<evidence type="ECO:0000313" key="6">
    <source>
        <dbReference type="Proteomes" id="UP000263377"/>
    </source>
</evidence>
<keyword evidence="4" id="KW-0670">Pyruvate</keyword>
<keyword evidence="1" id="KW-0210">Decarboxylase</keyword>
<dbReference type="PANTHER" id="PTHR10067">
    <property type="entry name" value="PHOSPHATIDYLSERINE DECARBOXYLASE"/>
    <property type="match status" value="1"/>
</dbReference>
<keyword evidence="3" id="KW-0456">Lyase</keyword>
<dbReference type="AlphaFoldDB" id="A0A372ZLZ1"/>
<evidence type="ECO:0000256" key="3">
    <source>
        <dbReference type="ARBA" id="ARBA00023239"/>
    </source>
</evidence>
<dbReference type="PANTHER" id="PTHR10067:SF13">
    <property type="entry name" value="PHOSPHATIDYLSERINE DECARBOXYLASE"/>
    <property type="match status" value="1"/>
</dbReference>
<comment type="caution">
    <text evidence="5">The sequence shown here is derived from an EMBL/GenBank/DDBJ whole genome shotgun (WGS) entry which is preliminary data.</text>
</comment>
<accession>A0A372ZLZ1</accession>
<dbReference type="InterPro" id="IPR003817">
    <property type="entry name" value="PS_Dcarbxylase"/>
</dbReference>
<sequence length="418" mass="47762">MPDNDEYPKPLKDFLDRIDDWYRTNHEGFKTLFDATIANVVKCPADPTDPDGKKVYYDWQGKGIEDLKKFFAEWYTNWTTTKPNDGLDYIEKFSWLTYENDYGMVFVTCGPGLEMTKDFTDLQGDQMDDEGEGGQELINLWRAELGTRMEEFEPGPWGTFNQFFIRELRDPSVRPIDAPDDNSVVVAPTDCVINMIVDDLAEETPIPVKTVTMNVKQLLAGSEYYKKFVPREEGGKTVPGGTAVSCILMPDTYHWYHAPVAGEVVESHDDVHGIYYGMRDFPELLNKGNVGYGFDYEMFDTFRRGYLVFRTKFTDPQMREHETFVAMVTVGLNSIGSVQYEAEFKNPQKPVPVTKGQKIGNFQYGGSLNILLFEHGRFPALQLHMGQRIGTLEAPERTKGLFSHPHHAQSRRGIPFAR</sequence>
<organism evidence="5 6">
    <name type="scientific">Kitasatospora xanthocidica</name>
    <dbReference type="NCBI Taxonomy" id="83382"/>
    <lineage>
        <taxon>Bacteria</taxon>
        <taxon>Bacillati</taxon>
        <taxon>Actinomycetota</taxon>
        <taxon>Actinomycetes</taxon>
        <taxon>Kitasatosporales</taxon>
        <taxon>Streptomycetaceae</taxon>
        <taxon>Kitasatospora</taxon>
    </lineage>
</organism>
<evidence type="ECO:0000313" key="5">
    <source>
        <dbReference type="EMBL" id="RGD56584.1"/>
    </source>
</evidence>